<dbReference type="InterPro" id="IPR055617">
    <property type="entry name" value="DUF7193"/>
</dbReference>
<dbReference type="GeneID" id="29069391"/>
<name>A0A1B2IDL5_9CAUD</name>
<dbReference type="EMBL" id="KX397368">
    <property type="protein sequence ID" value="ANZ49351.1"/>
    <property type="molecule type" value="Genomic_DNA"/>
</dbReference>
<protein>
    <submittedName>
        <fullName evidence="1">Putative virion structural protein</fullName>
    </submittedName>
</protein>
<evidence type="ECO:0000313" key="2">
    <source>
        <dbReference type="Proteomes" id="UP000203302"/>
    </source>
</evidence>
<dbReference type="RefSeq" id="YP_009293237.1">
    <property type="nucleotide sequence ID" value="NC_031127.1"/>
</dbReference>
<reference evidence="2" key="1">
    <citation type="submission" date="2016-06" db="EMBL/GenBank/DDBJ databases">
        <authorList>
            <person name="Berg J.A."/>
            <person name="Grossarth S.E."/>
            <person name="Jarvis T.M."/>
            <person name="Merrill B.D."/>
            <person name="Breakwell D.P."/>
            <person name="Hope S."/>
            <person name="Grose J.H."/>
        </authorList>
    </citation>
    <scope>NUCLEOTIDE SEQUENCE [LARGE SCALE GENOMIC DNA]</scope>
</reference>
<organism evidence="1 2">
    <name type="scientific">Erwinia phage vB_EamM_Huxley</name>
    <dbReference type="NCBI Taxonomy" id="1883373"/>
    <lineage>
        <taxon>Viruses</taxon>
        <taxon>Duplodnaviria</taxon>
        <taxon>Heunggongvirae</taxon>
        <taxon>Uroviricota</taxon>
        <taxon>Caudoviricetes</taxon>
        <taxon>Chimalliviridae</taxon>
        <taxon>Machinavirus</taxon>
        <taxon>Machinavirus machina</taxon>
    </lineage>
</organism>
<evidence type="ECO:0000313" key="1">
    <source>
        <dbReference type="EMBL" id="ANZ49351.1"/>
    </source>
</evidence>
<dbReference type="Proteomes" id="UP000203302">
    <property type="component" value="Segment"/>
</dbReference>
<dbReference type="OrthoDB" id="6445at10239"/>
<accession>A0A1B2IDL5</accession>
<dbReference type="Pfam" id="PF23823">
    <property type="entry name" value="DUF7193"/>
    <property type="match status" value="1"/>
</dbReference>
<dbReference type="KEGG" id="vg:29069391"/>
<gene>
    <name evidence="1" type="ORF">HUXLEY_269</name>
</gene>
<proteinExistence type="predicted"/>
<sequence>MENWLVAHAVDNAWQRPNLDRALIIEPYRITPKTGATGFVRNGPVSVSLPDAGWWHAYVVDKLHMNWGNLNIPPNRWKRVSACVNAFSTFMQLYNENGRTFPVTNAFVMRRDTGEILLAIPQTDRYKWLDTDDIYWRIFPGYTGTVVAKQVHPTFVEFFETPNANKIKDAIDRYNSLVGQNNGYVSFWVNGSLIINPTPADISTWDDVEIVVDGRGIRTVDFRCGDLPTFQSSLDGKRKYLLHFPKTADMVWIFNNDVEIQILNGREGRYYHRHRHLAIRQVTFNDISIPTERLSQLRNAFSKPISDLDDVVIRVVIREDYLAVAPLFNASHIHDLYKMPDSDIVAAMVGANATVPEWTAKVLENAAFNKVAAAKMSNITRDLTTEAYGYNAVTRYAADTPQKLMLDNGKWTATLPDLLASRSVVYEYDSTGKLLGCYPNRNAAVYTAKNVTARYIEGIAGDVDTAMNIMDNAPDFSISEGENVALWVRKVVSGVGTNEYTEAVEGTDYKREGNAIRWSVDRARRWPTVVRDDRHLFFSQTVNVKEGQLRIPILGRSNSEPIRTLWTPMETVEVWLNKRPLVFGIDYVVIWPEIVIVCKVWASDADENVVDVRARGVTGKLHVPKTGFVSSGLLSNNSHFDVRDDKVIRIVAGGRILTRNEVVFREDNTVGTDVVPDGFPFSVDDPTVPLRSLITGDTYALRDVSRDIDARTEDYLSAWYPTPPPVNPVPLKSWYHLYSPLLNKVLWDYKQGYLHLVEDDPEYRISTSQLDIVMEGYLDLLNFDPAFIGYDKAFVRVHPHSQYQVVEVDELGFAFMDRVNQRYLKGEVQLNQYLKIKGSKA</sequence>